<accession>A0A150G0D1</accession>
<gene>
    <name evidence="2" type="ORF">GPECTOR_94g665</name>
</gene>
<comment type="caution">
    <text evidence="2">The sequence shown here is derived from an EMBL/GenBank/DDBJ whole genome shotgun (WGS) entry which is preliminary data.</text>
</comment>
<feature type="region of interest" description="Disordered" evidence="1">
    <location>
        <begin position="506"/>
        <end position="609"/>
    </location>
</feature>
<protein>
    <submittedName>
        <fullName evidence="2">Uncharacterized protein</fullName>
    </submittedName>
</protein>
<evidence type="ECO:0000313" key="3">
    <source>
        <dbReference type="Proteomes" id="UP000075714"/>
    </source>
</evidence>
<dbReference type="EMBL" id="LSYV01000095">
    <property type="protein sequence ID" value="KXZ43343.1"/>
    <property type="molecule type" value="Genomic_DNA"/>
</dbReference>
<feature type="compositionally biased region" description="Acidic residues" evidence="1">
    <location>
        <begin position="559"/>
        <end position="580"/>
    </location>
</feature>
<sequence length="609" mass="64380">MLLQRVAHKAGLAGRPGVRQRGGRGRAPEGREAADAQVAAALTKLQRAEREAATAANLVAAAAASAGLGEWAAGALAGGQLDFDALTAEESEALAAALEQEEAAAAEAGHPFARALAAAAAAADNDEEAREYEDRWLLKEEDFKAPVDEDVLGPEVAEALEDVVAAAEASMVDTQANSELLERLMRVAEAQPEEMLTDEQLEIEVPAEEDDPDHPPAPELISGWRLNDRFMDRYRAVLRARMDAAAADDGIPPEAHLPELAALDTLLAMANGYRLPGEEVTATEALEFLMEEGEEAEEGPAGEEAAALRELLRSRLEGLMRTAEGREAPGEGEEEEEGAIREADAELAALQRETADALSRLTDDLDGSDARAAALADAEAAVADTAEVLNELYEEAAAEAEELERALEEGEAEEEPPILPIPELQGEDEEEDEEAEAAADEGEGEEEAEEGADGEEEEEGEWPDVVVVEDEDGAPVLLRDSQQTLGQPVSPLAAAALLGVMEGRSVAERGDAPVFVGYEEDEDDGEERPRPVALLPRRMLQDAGAEEAEGGEGLRAEAQEEAEEEEEEEELEEEEEEEELPPPPPPPRPRASGGRGAAGGGAAGPGTGA</sequence>
<feature type="region of interest" description="Disordered" evidence="1">
    <location>
        <begin position="399"/>
        <end position="474"/>
    </location>
</feature>
<dbReference type="Proteomes" id="UP000075714">
    <property type="component" value="Unassembled WGS sequence"/>
</dbReference>
<reference evidence="3" key="1">
    <citation type="journal article" date="2016" name="Nat. Commun.">
        <title>The Gonium pectorale genome demonstrates co-option of cell cycle regulation during the evolution of multicellularity.</title>
        <authorList>
            <person name="Hanschen E.R."/>
            <person name="Marriage T.N."/>
            <person name="Ferris P.J."/>
            <person name="Hamaji T."/>
            <person name="Toyoda A."/>
            <person name="Fujiyama A."/>
            <person name="Neme R."/>
            <person name="Noguchi H."/>
            <person name="Minakuchi Y."/>
            <person name="Suzuki M."/>
            <person name="Kawai-Toyooka H."/>
            <person name="Smith D.R."/>
            <person name="Sparks H."/>
            <person name="Anderson J."/>
            <person name="Bakaric R."/>
            <person name="Luria V."/>
            <person name="Karger A."/>
            <person name="Kirschner M.W."/>
            <person name="Durand P.M."/>
            <person name="Michod R.E."/>
            <person name="Nozaki H."/>
            <person name="Olson B.J."/>
        </authorList>
    </citation>
    <scope>NUCLEOTIDE SEQUENCE [LARGE SCALE GENOMIC DNA]</scope>
    <source>
        <strain evidence="3">NIES-2863</strain>
    </source>
</reference>
<dbReference type="STRING" id="33097.A0A150G0D1"/>
<feature type="compositionally biased region" description="Acidic residues" evidence="1">
    <location>
        <begin position="425"/>
        <end position="473"/>
    </location>
</feature>
<organism evidence="2 3">
    <name type="scientific">Gonium pectorale</name>
    <name type="common">Green alga</name>
    <dbReference type="NCBI Taxonomy" id="33097"/>
    <lineage>
        <taxon>Eukaryota</taxon>
        <taxon>Viridiplantae</taxon>
        <taxon>Chlorophyta</taxon>
        <taxon>core chlorophytes</taxon>
        <taxon>Chlorophyceae</taxon>
        <taxon>CS clade</taxon>
        <taxon>Chlamydomonadales</taxon>
        <taxon>Volvocaceae</taxon>
        <taxon>Gonium</taxon>
    </lineage>
</organism>
<dbReference type="AlphaFoldDB" id="A0A150G0D1"/>
<name>A0A150G0D1_GONPE</name>
<feature type="region of interest" description="Disordered" evidence="1">
    <location>
        <begin position="10"/>
        <end position="34"/>
    </location>
</feature>
<evidence type="ECO:0000313" key="2">
    <source>
        <dbReference type="EMBL" id="KXZ43343.1"/>
    </source>
</evidence>
<proteinExistence type="predicted"/>
<evidence type="ECO:0000256" key="1">
    <source>
        <dbReference type="SAM" id="MobiDB-lite"/>
    </source>
</evidence>
<feature type="compositionally biased region" description="Gly residues" evidence="1">
    <location>
        <begin position="593"/>
        <end position="609"/>
    </location>
</feature>
<keyword evidence="3" id="KW-1185">Reference proteome</keyword>